<dbReference type="AlphaFoldDB" id="A0A7R8W556"/>
<feature type="compositionally biased region" description="Acidic residues" evidence="1">
    <location>
        <begin position="128"/>
        <end position="138"/>
    </location>
</feature>
<feature type="compositionally biased region" description="Low complexity" evidence="1">
    <location>
        <begin position="915"/>
        <end position="951"/>
    </location>
</feature>
<feature type="compositionally biased region" description="Low complexity" evidence="1">
    <location>
        <begin position="296"/>
        <end position="314"/>
    </location>
</feature>
<feature type="compositionally biased region" description="Basic and acidic residues" evidence="1">
    <location>
        <begin position="166"/>
        <end position="177"/>
    </location>
</feature>
<feature type="region of interest" description="Disordered" evidence="1">
    <location>
        <begin position="853"/>
        <end position="884"/>
    </location>
</feature>
<feature type="region of interest" description="Disordered" evidence="1">
    <location>
        <begin position="671"/>
        <end position="690"/>
    </location>
</feature>
<feature type="compositionally biased region" description="Basic and acidic residues" evidence="1">
    <location>
        <begin position="22"/>
        <end position="31"/>
    </location>
</feature>
<reference evidence="2" key="1">
    <citation type="submission" date="2020-11" db="EMBL/GenBank/DDBJ databases">
        <authorList>
            <person name="Tran Van P."/>
        </authorList>
    </citation>
    <scope>NUCLEOTIDE SEQUENCE</scope>
</reference>
<protein>
    <submittedName>
        <fullName evidence="2">Uncharacterized protein</fullName>
    </submittedName>
</protein>
<evidence type="ECO:0000256" key="1">
    <source>
        <dbReference type="SAM" id="MobiDB-lite"/>
    </source>
</evidence>
<accession>A0A7R8W556</accession>
<sequence>MAAKVISEKRTPPRGCSPLINRRRDDKDTRNQEQGVLAAPLLTPRSPARTKAVLEAKGQLIIKTKPHKCHYIHCVHTAVVAYRENTMEFPRRDSERFWLPAPFKLEAERNENMRRLKNISHSVKPTDEDLGEADEEDNEKVMRRRKREQHCLQVQFGGAGPPQVKLDPKASPKDKANDAIQLSSGSLINLKGVERPRKIDQAGPSSTKVPSGNPTSMVSSGNTSPTELPRSPTQMVVSRSPIRTVPPSDSNPEKSPRNPVTSSPKSSGVVRSVLSTASCSSDKPKICSSASPMAQSPDSSTSTSGASSTSPCTSASERCSTVICASRKLTPATLPPADIKVSVLSSEEHAKREKAAKMADANQIEGWAPLKGNTSNDPRDFKIWNFGGGTSVYRRRHKYKREISTTTESLDASLDHTRSNFLKLLQETDDCDCPPEGSNLPNQMTSAGANNSTTLPNVNIELNINVSFKKNDSYDVEMPEFIIKDDPKMDVETSVKYLSQEEIAEEDRKRALEQQLMRFPATRRETPDMTAPLRASMKETVSPGLVPEQSVATGEAKWLSPLAVKESLATGEAKRLSPIAPKQRDTSTGEAKWLSPALAENSPTVQRTSESKTTATSYLTTSLTSLKTEATPLGLATDMKNNEASKATDLPVITVEVDHVSIKDPRSLASKAFPKTGENTYPSEIDPTDTKMEDLLDFPVPSPYYDSLPDPMQTDGHDKRLQRRFKRCVRAALPPEFYGDPEGETRNHQIIPMNTEAAVINFPLVEATCTNAMSTDHQVQKKTLTPEDSECVCPRITSPFEVDNLRSLNIRAERKPEVREAESTTVSNTPTSVEPRKIFQTNIYLTAPLNDAMQQTSTENEISRSPATEAEKTSTVTSSSAASSSGGFFSFLGFGGKPDTTPASTVTGGGTVPRSEQTPSTTASSTTVTSTSSSTSESTSSETTSAGSLTSPTGLKVMEAEEMKSLVSVDTGNHTLHLNLTQYSEPVIVANGGGMLELSKQETKFEPDSYAVIYPPKIDEECEEQPSLASTDPASQLRMNSGGSLVASGYPMFGLLNMILPFYLHHIFVGWRYSENENDNNYDEIPGDLSKRIEDGQSPLEDSMETFPIRRAENTGIEFQDGVRDTEEEDTPRINLGHNVENTNPEDETTIRYEEVRLQRKRADENDVPGIG</sequence>
<feature type="compositionally biased region" description="Basic and acidic residues" evidence="1">
    <location>
        <begin position="1"/>
        <end position="11"/>
    </location>
</feature>
<proteinExistence type="predicted"/>
<feature type="region of interest" description="Disordered" evidence="1">
    <location>
        <begin position="1"/>
        <end position="32"/>
    </location>
</feature>
<dbReference type="EMBL" id="OB660486">
    <property type="protein sequence ID" value="CAD7225026.1"/>
    <property type="molecule type" value="Genomic_DNA"/>
</dbReference>
<feature type="region of interest" description="Disordered" evidence="1">
    <location>
        <begin position="900"/>
        <end position="954"/>
    </location>
</feature>
<feature type="compositionally biased region" description="Polar residues" evidence="1">
    <location>
        <begin position="853"/>
        <end position="866"/>
    </location>
</feature>
<evidence type="ECO:0000313" key="2">
    <source>
        <dbReference type="EMBL" id="CAD7225026.1"/>
    </source>
</evidence>
<feature type="region of interest" description="Disordered" evidence="1">
    <location>
        <begin position="1123"/>
        <end position="1147"/>
    </location>
</feature>
<name>A0A7R8W556_9CRUS</name>
<organism evidence="2">
    <name type="scientific">Cyprideis torosa</name>
    <dbReference type="NCBI Taxonomy" id="163714"/>
    <lineage>
        <taxon>Eukaryota</taxon>
        <taxon>Metazoa</taxon>
        <taxon>Ecdysozoa</taxon>
        <taxon>Arthropoda</taxon>
        <taxon>Crustacea</taxon>
        <taxon>Oligostraca</taxon>
        <taxon>Ostracoda</taxon>
        <taxon>Podocopa</taxon>
        <taxon>Podocopida</taxon>
        <taxon>Cytherocopina</taxon>
        <taxon>Cytheroidea</taxon>
        <taxon>Cytherideidae</taxon>
        <taxon>Cyprideis</taxon>
    </lineage>
</organism>
<feature type="region of interest" description="Disordered" evidence="1">
    <location>
        <begin position="122"/>
        <end position="314"/>
    </location>
</feature>
<feature type="compositionally biased region" description="Polar residues" evidence="1">
    <location>
        <begin position="203"/>
        <end position="237"/>
    </location>
</feature>
<gene>
    <name evidence="2" type="ORF">CTOB1V02_LOCUS2975</name>
</gene>
<feature type="region of interest" description="Disordered" evidence="1">
    <location>
        <begin position="575"/>
        <end position="616"/>
    </location>
</feature>